<dbReference type="RefSeq" id="WP_201653753.1">
    <property type="nucleotide sequence ID" value="NZ_JAEQNC010000002.1"/>
</dbReference>
<dbReference type="GO" id="GO:0022857">
    <property type="term" value="F:transmembrane transporter activity"/>
    <property type="evidence" value="ECO:0007669"/>
    <property type="project" value="InterPro"/>
</dbReference>
<dbReference type="Gene3D" id="1.20.1250.20">
    <property type="entry name" value="MFS general substrate transporter like domains"/>
    <property type="match status" value="2"/>
</dbReference>
<proteinExistence type="predicted"/>
<feature type="transmembrane region" description="Helical" evidence="4">
    <location>
        <begin position="320"/>
        <end position="349"/>
    </location>
</feature>
<dbReference type="PANTHER" id="PTHR23521">
    <property type="entry name" value="TRANSPORTER MFS SUPERFAMILY"/>
    <property type="match status" value="1"/>
</dbReference>
<dbReference type="Proteomes" id="UP000633219">
    <property type="component" value="Unassembled WGS sequence"/>
</dbReference>
<evidence type="ECO:0000256" key="4">
    <source>
        <dbReference type="SAM" id="Phobius"/>
    </source>
</evidence>
<protein>
    <submittedName>
        <fullName evidence="6">MFS transporter</fullName>
    </submittedName>
</protein>
<dbReference type="CDD" id="cd17477">
    <property type="entry name" value="MFS_YcaD_like"/>
    <property type="match status" value="1"/>
</dbReference>
<dbReference type="AlphaFoldDB" id="A0A936YJG1"/>
<dbReference type="InterPro" id="IPR011701">
    <property type="entry name" value="MFS"/>
</dbReference>
<feature type="transmembrane region" description="Helical" evidence="4">
    <location>
        <begin position="198"/>
        <end position="219"/>
    </location>
</feature>
<feature type="transmembrane region" description="Helical" evidence="4">
    <location>
        <begin position="97"/>
        <end position="120"/>
    </location>
</feature>
<dbReference type="PANTHER" id="PTHR23521:SF3">
    <property type="entry name" value="MFS TRANSPORTER"/>
    <property type="match status" value="1"/>
</dbReference>
<keyword evidence="7" id="KW-1185">Reference proteome</keyword>
<gene>
    <name evidence="6" type="ORF">JJB09_04560</name>
</gene>
<evidence type="ECO:0000256" key="2">
    <source>
        <dbReference type="ARBA" id="ARBA00022989"/>
    </source>
</evidence>
<evidence type="ECO:0000256" key="3">
    <source>
        <dbReference type="ARBA" id="ARBA00023136"/>
    </source>
</evidence>
<reference evidence="6" key="1">
    <citation type="submission" date="2021-01" db="EMBL/GenBank/DDBJ databases">
        <title>Rhizobium sp. strain KVB221 16S ribosomal RNA gene Genome sequencing and assembly.</title>
        <authorList>
            <person name="Kang M."/>
        </authorList>
    </citation>
    <scope>NUCLEOTIDE SEQUENCE</scope>
    <source>
        <strain evidence="6">KVB221</strain>
    </source>
</reference>
<dbReference type="GO" id="GO:0005886">
    <property type="term" value="C:plasma membrane"/>
    <property type="evidence" value="ECO:0007669"/>
    <property type="project" value="TreeGrafter"/>
</dbReference>
<name>A0A936YJG1_9HYPH</name>
<dbReference type="InterPro" id="IPR020846">
    <property type="entry name" value="MFS_dom"/>
</dbReference>
<dbReference type="Pfam" id="PF07690">
    <property type="entry name" value="MFS_1"/>
    <property type="match status" value="1"/>
</dbReference>
<feature type="transmembrane region" description="Helical" evidence="4">
    <location>
        <begin position="157"/>
        <end position="177"/>
    </location>
</feature>
<feature type="transmembrane region" description="Helical" evidence="4">
    <location>
        <begin position="40"/>
        <end position="60"/>
    </location>
</feature>
<feature type="transmembrane region" description="Helical" evidence="4">
    <location>
        <begin position="264"/>
        <end position="282"/>
    </location>
</feature>
<evidence type="ECO:0000313" key="6">
    <source>
        <dbReference type="EMBL" id="MBL0371293.1"/>
    </source>
</evidence>
<organism evidence="6 7">
    <name type="scientific">Rhizobium setariae</name>
    <dbReference type="NCBI Taxonomy" id="2801340"/>
    <lineage>
        <taxon>Bacteria</taxon>
        <taxon>Pseudomonadati</taxon>
        <taxon>Pseudomonadota</taxon>
        <taxon>Alphaproteobacteria</taxon>
        <taxon>Hyphomicrobiales</taxon>
        <taxon>Rhizobiaceae</taxon>
        <taxon>Rhizobium/Agrobacterium group</taxon>
        <taxon>Rhizobium</taxon>
    </lineage>
</organism>
<keyword evidence="2 4" id="KW-1133">Transmembrane helix</keyword>
<feature type="domain" description="Major facilitator superfamily (MFS) profile" evidence="5">
    <location>
        <begin position="198"/>
        <end position="379"/>
    </location>
</feature>
<feature type="transmembrane region" description="Helical" evidence="4">
    <location>
        <begin position="288"/>
        <end position="308"/>
    </location>
</feature>
<dbReference type="EMBL" id="JAEQNC010000002">
    <property type="protein sequence ID" value="MBL0371293.1"/>
    <property type="molecule type" value="Genomic_DNA"/>
</dbReference>
<feature type="transmembrane region" description="Helical" evidence="4">
    <location>
        <begin position="355"/>
        <end position="375"/>
    </location>
</feature>
<evidence type="ECO:0000259" key="5">
    <source>
        <dbReference type="PROSITE" id="PS50850"/>
    </source>
</evidence>
<dbReference type="PROSITE" id="PS50850">
    <property type="entry name" value="MFS"/>
    <property type="match status" value="1"/>
</dbReference>
<sequence length="379" mass="40511">MKKLAPLFPLLVSAAFLIFGNGLQATLIAWRGSEQGFATSLIGIITAAYYLGFAIGCIHITPLIRSIGHIRAFSAMAAVSTATIILAGLAVDPWLWMVLRLVNGYCLAILFAVIESWINAKVDNSIRARTLSIYRYVDLTSNTSAQYFLPWFGGEGFVLFGISAIAFALSITPISLADKSSPSPPDKMNFNLKFFWQISPLAATGCIAVGMTNTVYRSLGPVYCRELGFDTVATAWFLSASIISGVVLQYPLGYVSDIRDRRSVILAATAGGVVASLLLFFFAGNSVWANVAGIFLLGAFSMPLYSLCSAHANDRAGPGQFAVVSAGLLFFWAAGAIIGPAVAATIMGYLGPKSLFGFTAATQSIFIIYTLTRVIQRPV</sequence>
<dbReference type="SUPFAM" id="SSF103473">
    <property type="entry name" value="MFS general substrate transporter"/>
    <property type="match status" value="1"/>
</dbReference>
<dbReference type="InterPro" id="IPR047200">
    <property type="entry name" value="MFS_YcaD-like"/>
</dbReference>
<keyword evidence="1 4" id="KW-0812">Transmembrane</keyword>
<dbReference type="InterPro" id="IPR036259">
    <property type="entry name" value="MFS_trans_sf"/>
</dbReference>
<feature type="transmembrane region" description="Helical" evidence="4">
    <location>
        <begin position="72"/>
        <end position="91"/>
    </location>
</feature>
<accession>A0A936YJG1</accession>
<evidence type="ECO:0000256" key="1">
    <source>
        <dbReference type="ARBA" id="ARBA00022692"/>
    </source>
</evidence>
<keyword evidence="3 4" id="KW-0472">Membrane</keyword>
<evidence type="ECO:0000313" key="7">
    <source>
        <dbReference type="Proteomes" id="UP000633219"/>
    </source>
</evidence>
<comment type="caution">
    <text evidence="6">The sequence shown here is derived from an EMBL/GenBank/DDBJ whole genome shotgun (WGS) entry which is preliminary data.</text>
</comment>